<dbReference type="EMBL" id="SRLO01000908">
    <property type="protein sequence ID" value="TNN44355.1"/>
    <property type="molecule type" value="Genomic_DNA"/>
</dbReference>
<sequence>MWRREMHRSFPGGRPRLSDKLGVTGVALQVREEGGVRGVRGDEDKGEVFITSTDALRRRETGSASAGRANESCPLSEKKIALTTRSRLLGEKSKKKRRNNLPHNVFFRLHLDRRVGGM</sequence>
<evidence type="ECO:0000313" key="2">
    <source>
        <dbReference type="Proteomes" id="UP000314294"/>
    </source>
</evidence>
<gene>
    <name evidence="1" type="ORF">EYF80_045441</name>
</gene>
<organism evidence="1 2">
    <name type="scientific">Liparis tanakae</name>
    <name type="common">Tanaka's snailfish</name>
    <dbReference type="NCBI Taxonomy" id="230148"/>
    <lineage>
        <taxon>Eukaryota</taxon>
        <taxon>Metazoa</taxon>
        <taxon>Chordata</taxon>
        <taxon>Craniata</taxon>
        <taxon>Vertebrata</taxon>
        <taxon>Euteleostomi</taxon>
        <taxon>Actinopterygii</taxon>
        <taxon>Neopterygii</taxon>
        <taxon>Teleostei</taxon>
        <taxon>Neoteleostei</taxon>
        <taxon>Acanthomorphata</taxon>
        <taxon>Eupercaria</taxon>
        <taxon>Perciformes</taxon>
        <taxon>Cottioidei</taxon>
        <taxon>Cottales</taxon>
        <taxon>Liparidae</taxon>
        <taxon>Liparis</taxon>
    </lineage>
</organism>
<name>A0A4Z2FU46_9TELE</name>
<reference evidence="1 2" key="1">
    <citation type="submission" date="2019-03" db="EMBL/GenBank/DDBJ databases">
        <title>First draft genome of Liparis tanakae, snailfish: a comprehensive survey of snailfish specific genes.</title>
        <authorList>
            <person name="Kim W."/>
            <person name="Song I."/>
            <person name="Jeong J.-H."/>
            <person name="Kim D."/>
            <person name="Kim S."/>
            <person name="Ryu S."/>
            <person name="Song J.Y."/>
            <person name="Lee S.K."/>
        </authorList>
    </citation>
    <scope>NUCLEOTIDE SEQUENCE [LARGE SCALE GENOMIC DNA]</scope>
    <source>
        <tissue evidence="1">Muscle</tissue>
    </source>
</reference>
<evidence type="ECO:0000313" key="1">
    <source>
        <dbReference type="EMBL" id="TNN44355.1"/>
    </source>
</evidence>
<proteinExistence type="predicted"/>
<dbReference type="AlphaFoldDB" id="A0A4Z2FU46"/>
<protein>
    <submittedName>
        <fullName evidence="1">Uncharacterized protein</fullName>
    </submittedName>
</protein>
<keyword evidence="2" id="KW-1185">Reference proteome</keyword>
<comment type="caution">
    <text evidence="1">The sequence shown here is derived from an EMBL/GenBank/DDBJ whole genome shotgun (WGS) entry which is preliminary data.</text>
</comment>
<dbReference type="Proteomes" id="UP000314294">
    <property type="component" value="Unassembled WGS sequence"/>
</dbReference>
<accession>A0A4Z2FU46</accession>